<dbReference type="GO" id="GO:0005938">
    <property type="term" value="C:cell cortex"/>
    <property type="evidence" value="ECO:0007669"/>
    <property type="project" value="UniProtKB-ARBA"/>
</dbReference>
<dbReference type="InterPro" id="IPR008936">
    <property type="entry name" value="Rho_GTPase_activation_prot"/>
</dbReference>
<dbReference type="VEuPathDB" id="FungiDB:YALI1_A02615g"/>
<dbReference type="InterPro" id="IPR000198">
    <property type="entry name" value="RhoGAP_dom"/>
</dbReference>
<dbReference type="FunFam" id="1.10.555.10:FF:000077">
    <property type="entry name" value="GTPase activating protein"/>
    <property type="match status" value="1"/>
</dbReference>
<dbReference type="VEuPathDB" id="FungiDB:YALI0_A02222g"/>
<evidence type="ECO:0000256" key="1">
    <source>
        <dbReference type="ARBA" id="ARBA00022468"/>
    </source>
</evidence>
<dbReference type="CDD" id="cd07652">
    <property type="entry name" value="F-BAR_Rgd1"/>
    <property type="match status" value="1"/>
</dbReference>
<dbReference type="SMART" id="SM00324">
    <property type="entry name" value="RhoGAP"/>
    <property type="match status" value="1"/>
</dbReference>
<evidence type="ECO:0000313" key="9">
    <source>
        <dbReference type="Proteomes" id="UP000182444"/>
    </source>
</evidence>
<dbReference type="Gene3D" id="1.20.1270.60">
    <property type="entry name" value="Arfaptin homology (AH) domain/BAR domain"/>
    <property type="match status" value="1"/>
</dbReference>
<dbReference type="Proteomes" id="UP000256601">
    <property type="component" value="Unassembled WGS sequence"/>
</dbReference>
<dbReference type="CDD" id="cd04398">
    <property type="entry name" value="RhoGAP_fRGD1"/>
    <property type="match status" value="1"/>
</dbReference>
<keyword evidence="1" id="KW-0343">GTPase activation</keyword>
<dbReference type="SUPFAM" id="SSF48350">
    <property type="entry name" value="GTPase activation domain, GAP"/>
    <property type="match status" value="1"/>
</dbReference>
<feature type="region of interest" description="Disordered" evidence="4">
    <location>
        <begin position="1"/>
        <end position="104"/>
    </location>
</feature>
<feature type="domain" description="Rho-GAP" evidence="5">
    <location>
        <begin position="558"/>
        <end position="747"/>
    </location>
</feature>
<evidence type="ECO:0000313" key="7">
    <source>
        <dbReference type="EMBL" id="AOW00167.1"/>
    </source>
</evidence>
<dbReference type="Pfam" id="PF00620">
    <property type="entry name" value="RhoGAP"/>
    <property type="match status" value="1"/>
</dbReference>
<gene>
    <name evidence="8" type="ORF">B0I71DRAFT_133262</name>
    <name evidence="7" type="ORF">YALI1_A02615g</name>
</gene>
<evidence type="ECO:0000313" key="8">
    <source>
        <dbReference type="EMBL" id="RDW25036.1"/>
    </source>
</evidence>
<dbReference type="InterPro" id="IPR050729">
    <property type="entry name" value="Rho-GAP"/>
</dbReference>
<dbReference type="Pfam" id="PF00611">
    <property type="entry name" value="FCH"/>
    <property type="match status" value="1"/>
</dbReference>
<accession>A0A1D8N3E9</accession>
<feature type="region of interest" description="Disordered" evidence="4">
    <location>
        <begin position="514"/>
        <end position="545"/>
    </location>
</feature>
<evidence type="ECO:0000313" key="10">
    <source>
        <dbReference type="Proteomes" id="UP000256601"/>
    </source>
</evidence>
<feature type="compositionally biased region" description="Low complexity" evidence="4">
    <location>
        <begin position="87"/>
        <end position="104"/>
    </location>
</feature>
<dbReference type="PANTHER" id="PTHR23176:SF128">
    <property type="entry name" value="RHO GTPASE-ACTIVATING PROTEIN RGD1"/>
    <property type="match status" value="1"/>
</dbReference>
<dbReference type="GeneID" id="2906193"/>
<evidence type="ECO:0000259" key="6">
    <source>
        <dbReference type="PROSITE" id="PS51741"/>
    </source>
</evidence>
<evidence type="ECO:0000256" key="2">
    <source>
        <dbReference type="PROSITE-ProRule" id="PRU01077"/>
    </source>
</evidence>
<organism evidence="7 9">
    <name type="scientific">Yarrowia lipolytica</name>
    <name type="common">Candida lipolytica</name>
    <dbReference type="NCBI Taxonomy" id="4952"/>
    <lineage>
        <taxon>Eukaryota</taxon>
        <taxon>Fungi</taxon>
        <taxon>Dikarya</taxon>
        <taxon>Ascomycota</taxon>
        <taxon>Saccharomycotina</taxon>
        <taxon>Dipodascomycetes</taxon>
        <taxon>Dipodascales</taxon>
        <taxon>Dipodascales incertae sedis</taxon>
        <taxon>Yarrowia</taxon>
    </lineage>
</organism>
<sequence length="750" mass="82282">MPESRLDPKNQDDLASKPSMILDEPSNNSSTTETPTTTKHQSLAGYSDSDNDGDSIVSTSSVGDMEDQGLTPAMSRMSVEDTNTNHSGSVSGPSSSSATATSTSVGTTLNASNFNVVPQKSTHLLEDPKLQEIMLSDVGISSLLARSKQSIVSCKEFAQFIKKRGALELDHITHLKKLSRNTRDAIKRPEHRQGTFYRQFDEIARVGERVSDVSATFVTKLNAMNDELSELARTTEKTRKQVKETHLRHEKNLVDLEQAAEKAKSKYESLYDDLERARTGDPTKNKFGFKTTKNSVQHEEELQRKVQAADQDYQQKVSAAQRSRQELLRVRRPEASRDLKDLIFECDSGMSLQFQKFANVCETLALNNGFVVSPLKPPGTSTNVRSMRENAALIDNEKDFFDSVMAVPRKQRLNRDVVQYKSRAGPKSSFNYSSSNNNTTSVSRPVKGPTPFASSSNPSPFSSSTPSSAGVGQRNVSSGTTNSVLQPPGASSMTSLAPSGAAGTIGGIAASRVASTSSTTAPPPIQPTISMDQQSVTSSVVPTQFPPGVTDSMPVYGTPIEDLLDYEGGTVPRAVYQCVQAIDNFGLEVEGIYRANGNNSQIQEIKHLFDTDPSKVDLLHPSDNLNDIHSVASALKLYFRELPDCLLTKELHQEFIDGAMIENAIQRRDALHGTVNKLPDANYTTLRYLIFHLYRIQEREAINRMSVVNLGIVWGPTLMNTDYGNVAEMGFQGRVIETILVNAYVIFDAE</sequence>
<protein>
    <submittedName>
        <fullName evidence="7">Uncharacterized protein</fullName>
    </submittedName>
</protein>
<feature type="domain" description="F-BAR" evidence="6">
    <location>
        <begin position="128"/>
        <end position="399"/>
    </location>
</feature>
<dbReference type="SUPFAM" id="SSF103657">
    <property type="entry name" value="BAR/IMD domain-like"/>
    <property type="match status" value="1"/>
</dbReference>
<feature type="coiled-coil region" evidence="3">
    <location>
        <begin position="221"/>
        <end position="277"/>
    </location>
</feature>
<dbReference type="SMART" id="SM00055">
    <property type="entry name" value="FCH"/>
    <property type="match status" value="1"/>
</dbReference>
<dbReference type="PANTHER" id="PTHR23176">
    <property type="entry name" value="RHO/RAC/CDC GTPASE-ACTIVATING PROTEIN"/>
    <property type="match status" value="1"/>
</dbReference>
<evidence type="ECO:0000256" key="3">
    <source>
        <dbReference type="SAM" id="Coils"/>
    </source>
</evidence>
<dbReference type="Gene3D" id="1.10.555.10">
    <property type="entry name" value="Rho GTPase activation protein"/>
    <property type="match status" value="1"/>
</dbReference>
<name>A0A1D8N3E9_YARLL</name>
<dbReference type="eggNOG" id="KOG1450">
    <property type="taxonomic scope" value="Eukaryota"/>
</dbReference>
<dbReference type="InterPro" id="IPR001060">
    <property type="entry name" value="FCH_dom"/>
</dbReference>
<reference evidence="7 9" key="1">
    <citation type="journal article" date="2016" name="PLoS ONE">
        <title>Sequence Assembly of Yarrowia lipolytica Strain W29/CLIB89 Shows Transposable Element Diversity.</title>
        <authorList>
            <person name="Magnan C."/>
            <person name="Yu J."/>
            <person name="Chang I."/>
            <person name="Jahn E."/>
            <person name="Kanomata Y."/>
            <person name="Wu J."/>
            <person name="Zeller M."/>
            <person name="Oakes M."/>
            <person name="Baldi P."/>
            <person name="Sandmeyer S."/>
        </authorList>
    </citation>
    <scope>NUCLEOTIDE SEQUENCE [LARGE SCALE GENOMIC DNA]</scope>
    <source>
        <strain evidence="7">CLIB89</strain>
        <strain evidence="9">CLIB89(W29)</strain>
    </source>
</reference>
<feature type="region of interest" description="Disordered" evidence="4">
    <location>
        <begin position="424"/>
        <end position="498"/>
    </location>
</feature>
<feature type="compositionally biased region" description="Basic and acidic residues" evidence="4">
    <location>
        <begin position="1"/>
        <end position="15"/>
    </location>
</feature>
<dbReference type="PROSITE" id="PS51741">
    <property type="entry name" value="F_BAR"/>
    <property type="match status" value="1"/>
</dbReference>
<dbReference type="KEGG" id="yli:2906193"/>
<dbReference type="AlphaFoldDB" id="A0A1D8N3E9"/>
<dbReference type="EMBL" id="KZ859014">
    <property type="protein sequence ID" value="RDW25036.1"/>
    <property type="molecule type" value="Genomic_DNA"/>
</dbReference>
<keyword evidence="2 3" id="KW-0175">Coiled coil</keyword>
<dbReference type="FunFam" id="1.20.1270.60:FF:000063">
    <property type="entry name" value="Rho GTPase activator"/>
    <property type="match status" value="1"/>
</dbReference>
<feature type="compositionally biased region" description="Low complexity" evidence="4">
    <location>
        <begin position="24"/>
        <end position="38"/>
    </location>
</feature>
<dbReference type="GO" id="GO:0007165">
    <property type="term" value="P:signal transduction"/>
    <property type="evidence" value="ECO:0007669"/>
    <property type="project" value="InterPro"/>
</dbReference>
<evidence type="ECO:0000256" key="4">
    <source>
        <dbReference type="SAM" id="MobiDB-lite"/>
    </source>
</evidence>
<dbReference type="PROSITE" id="PS50238">
    <property type="entry name" value="RHOGAP"/>
    <property type="match status" value="1"/>
</dbReference>
<feature type="compositionally biased region" description="Low complexity" evidence="4">
    <location>
        <begin position="428"/>
        <end position="469"/>
    </location>
</feature>
<reference evidence="8 10" key="2">
    <citation type="submission" date="2018-07" db="EMBL/GenBank/DDBJ databases">
        <title>Draft Genome Assemblies for Five Robust Yarrowia lipolytica Strains Exhibiting High Lipid Production and Pentose Sugar Utilization and Sugar Alcohol Secretion from Undetoxified Lignocellulosic Biomass Hydrolysates.</title>
        <authorList>
            <consortium name="DOE Joint Genome Institute"/>
            <person name="Walker C."/>
            <person name="Ryu S."/>
            <person name="Na H."/>
            <person name="Zane M."/>
            <person name="LaButti K."/>
            <person name="Lipzen A."/>
            <person name="Haridas S."/>
            <person name="Barry K."/>
            <person name="Grigoriev I.V."/>
            <person name="Quarterman J."/>
            <person name="Slininger P."/>
            <person name="Dien B."/>
            <person name="Trinh C.T."/>
        </authorList>
    </citation>
    <scope>NUCLEOTIDE SEQUENCE [LARGE SCALE GENOMIC DNA]</scope>
    <source>
        <strain evidence="8 10">YB392</strain>
    </source>
</reference>
<proteinExistence type="predicted"/>
<dbReference type="GO" id="GO:0005933">
    <property type="term" value="C:cellular bud"/>
    <property type="evidence" value="ECO:0007669"/>
    <property type="project" value="UniProtKB-ARBA"/>
</dbReference>
<dbReference type="GO" id="GO:0005096">
    <property type="term" value="F:GTPase activator activity"/>
    <property type="evidence" value="ECO:0007669"/>
    <property type="project" value="UniProtKB-KW"/>
</dbReference>
<dbReference type="OrthoDB" id="437889at2759"/>
<dbReference type="EMBL" id="CP017553">
    <property type="protein sequence ID" value="AOW00167.1"/>
    <property type="molecule type" value="Genomic_DNA"/>
</dbReference>
<dbReference type="OMA" id="DSGWQAR"/>
<feature type="compositionally biased region" description="Polar residues" evidence="4">
    <location>
        <begin position="474"/>
        <end position="497"/>
    </location>
</feature>
<dbReference type="InterPro" id="IPR027267">
    <property type="entry name" value="AH/BAR_dom_sf"/>
</dbReference>
<dbReference type="RefSeq" id="XP_499681.1">
    <property type="nucleotide sequence ID" value="XM_499681.1"/>
</dbReference>
<evidence type="ECO:0000259" key="5">
    <source>
        <dbReference type="PROSITE" id="PS50238"/>
    </source>
</evidence>
<dbReference type="Proteomes" id="UP000182444">
    <property type="component" value="Chromosome 1A"/>
</dbReference>
<feature type="compositionally biased region" description="Polar residues" evidence="4">
    <location>
        <begin position="531"/>
        <end position="542"/>
    </location>
</feature>
<dbReference type="InterPro" id="IPR031160">
    <property type="entry name" value="F_BAR_dom"/>
</dbReference>